<dbReference type="InterPro" id="IPR000994">
    <property type="entry name" value="Pept_M24"/>
</dbReference>
<dbReference type="SUPFAM" id="SSF55920">
    <property type="entry name" value="Creatinase/aminopeptidase"/>
    <property type="match status" value="1"/>
</dbReference>
<dbReference type="InterPro" id="IPR000587">
    <property type="entry name" value="Creatinase_N"/>
</dbReference>
<dbReference type="InterPro" id="IPR050659">
    <property type="entry name" value="Peptidase_M24B"/>
</dbReference>
<feature type="domain" description="Creatinase N-terminal" evidence="2">
    <location>
        <begin position="13"/>
        <end position="152"/>
    </location>
</feature>
<evidence type="ECO:0000259" key="2">
    <source>
        <dbReference type="Pfam" id="PF01321"/>
    </source>
</evidence>
<evidence type="ECO:0000259" key="1">
    <source>
        <dbReference type="Pfam" id="PF00557"/>
    </source>
</evidence>
<dbReference type="Gene3D" id="3.40.350.10">
    <property type="entry name" value="Creatinase/prolidase N-terminal domain"/>
    <property type="match status" value="1"/>
</dbReference>
<organism evidence="3 4">
    <name type="scientific">Tepidamorphus gemmatus</name>
    <dbReference type="NCBI Taxonomy" id="747076"/>
    <lineage>
        <taxon>Bacteria</taxon>
        <taxon>Pseudomonadati</taxon>
        <taxon>Pseudomonadota</taxon>
        <taxon>Alphaproteobacteria</taxon>
        <taxon>Hyphomicrobiales</taxon>
        <taxon>Tepidamorphaceae</taxon>
        <taxon>Tepidamorphus</taxon>
    </lineage>
</organism>
<dbReference type="RefSeq" id="WP_132804986.1">
    <property type="nucleotide sequence ID" value="NZ_SMAK01000001.1"/>
</dbReference>
<dbReference type="InterPro" id="IPR029149">
    <property type="entry name" value="Creatin/AminoP/Spt16_N"/>
</dbReference>
<proteinExistence type="predicted"/>
<dbReference type="CDD" id="cd01066">
    <property type="entry name" value="APP_MetAP"/>
    <property type="match status" value="1"/>
</dbReference>
<feature type="domain" description="Peptidase M24" evidence="1">
    <location>
        <begin position="160"/>
        <end position="349"/>
    </location>
</feature>
<protein>
    <submittedName>
        <fullName evidence="3">Xaa-Pro dipeptidase</fullName>
    </submittedName>
</protein>
<reference evidence="3 4" key="1">
    <citation type="submission" date="2019-03" db="EMBL/GenBank/DDBJ databases">
        <title>Genomic Encyclopedia of Type Strains, Phase IV (KMG-IV): sequencing the most valuable type-strain genomes for metagenomic binning, comparative biology and taxonomic classification.</title>
        <authorList>
            <person name="Goeker M."/>
        </authorList>
    </citation>
    <scope>NUCLEOTIDE SEQUENCE [LARGE SCALE GENOMIC DNA]</scope>
    <source>
        <strain evidence="3 4">DSM 19345</strain>
    </source>
</reference>
<sequence length="383" mass="41272">MALHFPPEEFAARRNRLNRALAAEGLDGLLMFSQESMYWLTGYDTFGFCFFQCLYVGVDGTTALLTRSADLRQARHTSNIEDIRVWTDAAGATPAVQLRDMLDSLGARGKRLGIEYESHGLVASNGRAVDAAMDGFCTLQDASAVVTRLRAVKSPAEIACVRKAAELADAAWDAALATIGPGADEGAVLAAMQGAIFAGGGDYPANEFIIGSGADALLCRYKTGRRRLDPIDQITLEWAGVYRHYHAALMRTVCVGKASPRHRFIHAAVVEALEAVEEAIAPGRTAGEVFDVHARVLDAYGLAPHRLAACGYSLGAKFTPSWMDWPMFYTGNPWVLEPDMVMFAHMIVMDTDTGTAMCLGRTSLVTATGSEPLSTASLDLIVK</sequence>
<keyword evidence="4" id="KW-1185">Reference proteome</keyword>
<evidence type="ECO:0000313" key="4">
    <source>
        <dbReference type="Proteomes" id="UP000295678"/>
    </source>
</evidence>
<dbReference type="PANTHER" id="PTHR46112:SF2">
    <property type="entry name" value="XAA-PRO AMINOPEPTIDASE P-RELATED"/>
    <property type="match status" value="1"/>
</dbReference>
<dbReference type="InterPro" id="IPR036005">
    <property type="entry name" value="Creatinase/aminopeptidase-like"/>
</dbReference>
<dbReference type="SUPFAM" id="SSF53092">
    <property type="entry name" value="Creatinase/prolidase N-terminal domain"/>
    <property type="match status" value="1"/>
</dbReference>
<accession>A0A4R3MIC9</accession>
<dbReference type="Pfam" id="PF00557">
    <property type="entry name" value="Peptidase_M24"/>
    <property type="match status" value="1"/>
</dbReference>
<dbReference type="Pfam" id="PF01321">
    <property type="entry name" value="Creatinase_N"/>
    <property type="match status" value="1"/>
</dbReference>
<dbReference type="Proteomes" id="UP000295678">
    <property type="component" value="Unassembled WGS sequence"/>
</dbReference>
<comment type="caution">
    <text evidence="3">The sequence shown here is derived from an EMBL/GenBank/DDBJ whole genome shotgun (WGS) entry which is preliminary data.</text>
</comment>
<dbReference type="PANTHER" id="PTHR46112">
    <property type="entry name" value="AMINOPEPTIDASE"/>
    <property type="match status" value="1"/>
</dbReference>
<dbReference type="EMBL" id="SMAK01000001">
    <property type="protein sequence ID" value="TCT13621.1"/>
    <property type="molecule type" value="Genomic_DNA"/>
</dbReference>
<dbReference type="AlphaFoldDB" id="A0A4R3MIC9"/>
<gene>
    <name evidence="3" type="ORF">EDC22_101491</name>
</gene>
<name>A0A4R3MIC9_9HYPH</name>
<dbReference type="OrthoDB" id="8286321at2"/>
<evidence type="ECO:0000313" key="3">
    <source>
        <dbReference type="EMBL" id="TCT13621.1"/>
    </source>
</evidence>
<dbReference type="Gene3D" id="3.90.230.10">
    <property type="entry name" value="Creatinase/methionine aminopeptidase superfamily"/>
    <property type="match status" value="1"/>
</dbReference>